<name>A0ABU7B5P5_9TELE</name>
<evidence type="ECO:0000256" key="1">
    <source>
        <dbReference type="SAM" id="MobiDB-lite"/>
    </source>
</evidence>
<proteinExistence type="predicted"/>
<evidence type="ECO:0000313" key="2">
    <source>
        <dbReference type="EMBL" id="MED6244945.1"/>
    </source>
</evidence>
<evidence type="ECO:0000313" key="3">
    <source>
        <dbReference type="Proteomes" id="UP001345963"/>
    </source>
</evidence>
<dbReference type="Proteomes" id="UP001345963">
    <property type="component" value="Unassembled WGS sequence"/>
</dbReference>
<comment type="caution">
    <text evidence="2">The sequence shown here is derived from an EMBL/GenBank/DDBJ whole genome shotgun (WGS) entry which is preliminary data.</text>
</comment>
<feature type="region of interest" description="Disordered" evidence="1">
    <location>
        <begin position="38"/>
        <end position="61"/>
    </location>
</feature>
<keyword evidence="3" id="KW-1185">Reference proteome</keyword>
<sequence length="121" mass="12845">MSQQSTWGTGNANTWDTHIHSHTQGLPSDLWVLQDRITPCGAAPTPPGSPSPHASLPSPLSPSLSFSAPSLCYMVMSLPIRPSCHCTAVCAYVRQLHCFTPGVDTERQSDGGCHLTASNST</sequence>
<gene>
    <name evidence="2" type="ORF">ATANTOWER_028162</name>
</gene>
<feature type="region of interest" description="Disordered" evidence="1">
    <location>
        <begin position="1"/>
        <end position="20"/>
    </location>
</feature>
<feature type="compositionally biased region" description="Low complexity" evidence="1">
    <location>
        <begin position="51"/>
        <end position="61"/>
    </location>
</feature>
<accession>A0ABU7B5P5</accession>
<protein>
    <submittedName>
        <fullName evidence="2">Uncharacterized protein</fullName>
    </submittedName>
</protein>
<organism evidence="2 3">
    <name type="scientific">Ataeniobius toweri</name>
    <dbReference type="NCBI Taxonomy" id="208326"/>
    <lineage>
        <taxon>Eukaryota</taxon>
        <taxon>Metazoa</taxon>
        <taxon>Chordata</taxon>
        <taxon>Craniata</taxon>
        <taxon>Vertebrata</taxon>
        <taxon>Euteleostomi</taxon>
        <taxon>Actinopterygii</taxon>
        <taxon>Neopterygii</taxon>
        <taxon>Teleostei</taxon>
        <taxon>Neoteleostei</taxon>
        <taxon>Acanthomorphata</taxon>
        <taxon>Ovalentaria</taxon>
        <taxon>Atherinomorphae</taxon>
        <taxon>Cyprinodontiformes</taxon>
        <taxon>Goodeidae</taxon>
        <taxon>Ataeniobius</taxon>
    </lineage>
</organism>
<reference evidence="2 3" key="1">
    <citation type="submission" date="2021-07" db="EMBL/GenBank/DDBJ databases">
        <authorList>
            <person name="Palmer J.M."/>
        </authorList>
    </citation>
    <scope>NUCLEOTIDE SEQUENCE [LARGE SCALE GENOMIC DNA]</scope>
    <source>
        <strain evidence="2 3">AT_MEX2019</strain>
        <tissue evidence="2">Muscle</tissue>
    </source>
</reference>
<dbReference type="EMBL" id="JAHUTI010040041">
    <property type="protein sequence ID" value="MED6244945.1"/>
    <property type="molecule type" value="Genomic_DNA"/>
</dbReference>